<comment type="caution">
    <text evidence="2">The sequence shown here is derived from an EMBL/GenBank/DDBJ whole genome shotgun (WGS) entry which is preliminary data.</text>
</comment>
<proteinExistence type="predicted"/>
<accession>A0A8H5LVW1</accession>
<keyword evidence="1" id="KW-0472">Membrane</keyword>
<feature type="transmembrane region" description="Helical" evidence="1">
    <location>
        <begin position="19"/>
        <end position="39"/>
    </location>
</feature>
<dbReference type="EMBL" id="JAACJM010000009">
    <property type="protein sequence ID" value="KAF5371334.1"/>
    <property type="molecule type" value="Genomic_DNA"/>
</dbReference>
<feature type="transmembrane region" description="Helical" evidence="1">
    <location>
        <begin position="248"/>
        <end position="269"/>
    </location>
</feature>
<name>A0A8H5LVW1_9AGAR</name>
<evidence type="ECO:0000256" key="1">
    <source>
        <dbReference type="SAM" id="Phobius"/>
    </source>
</evidence>
<sequence>MSNIPVISVSLASLLTETFLYGCFFLLTTISMILVFVPLETKATALSCERRSFRTIIKRPMFISAFLILLSVTAHWICSYYRSWQAFITFEGGTQSAYFYADMSQTSQVAKTGTLVFALLVSDAMLIYRLWVVWDRNWKVIIFPILTLISLTICGFGITYQFTRYVPGMDVFDSAADRWITSDCVFTLSTNLYCTCFISWRIWKTNDALKALGASNLNNILVTFIESAMIYTIWTFGFFVSYEAHSNIQFIFVDSWAAIAGISFMLINVRLSLGWIRQSKTGCGNTIAIVTPISVNPTGLPGHPNGIQIPFSVHVFEKSPV</sequence>
<keyword evidence="1" id="KW-0812">Transmembrane</keyword>
<feature type="transmembrane region" description="Helical" evidence="1">
    <location>
        <begin position="109"/>
        <end position="128"/>
    </location>
</feature>
<protein>
    <submittedName>
        <fullName evidence="2">Uncharacterized protein</fullName>
    </submittedName>
</protein>
<dbReference type="AlphaFoldDB" id="A0A8H5LVW1"/>
<feature type="transmembrane region" description="Helical" evidence="1">
    <location>
        <begin position="220"/>
        <end position="242"/>
    </location>
</feature>
<keyword evidence="1" id="KW-1133">Transmembrane helix</keyword>
<feature type="transmembrane region" description="Helical" evidence="1">
    <location>
        <begin position="180"/>
        <end position="200"/>
    </location>
</feature>
<keyword evidence="3" id="KW-1185">Reference proteome</keyword>
<dbReference type="OrthoDB" id="3250682at2759"/>
<gene>
    <name evidence="2" type="ORF">D9758_004080</name>
</gene>
<feature type="transmembrane region" description="Helical" evidence="1">
    <location>
        <begin position="140"/>
        <end position="160"/>
    </location>
</feature>
<evidence type="ECO:0000313" key="2">
    <source>
        <dbReference type="EMBL" id="KAF5371334.1"/>
    </source>
</evidence>
<dbReference type="Proteomes" id="UP000559256">
    <property type="component" value="Unassembled WGS sequence"/>
</dbReference>
<evidence type="ECO:0000313" key="3">
    <source>
        <dbReference type="Proteomes" id="UP000559256"/>
    </source>
</evidence>
<reference evidence="2 3" key="1">
    <citation type="journal article" date="2020" name="ISME J.">
        <title>Uncovering the hidden diversity of litter-decomposition mechanisms in mushroom-forming fungi.</title>
        <authorList>
            <person name="Floudas D."/>
            <person name="Bentzer J."/>
            <person name="Ahren D."/>
            <person name="Johansson T."/>
            <person name="Persson P."/>
            <person name="Tunlid A."/>
        </authorList>
    </citation>
    <scope>NUCLEOTIDE SEQUENCE [LARGE SCALE GENOMIC DNA]</scope>
    <source>
        <strain evidence="2 3">CBS 291.85</strain>
    </source>
</reference>
<organism evidence="2 3">
    <name type="scientific">Tetrapyrgos nigripes</name>
    <dbReference type="NCBI Taxonomy" id="182062"/>
    <lineage>
        <taxon>Eukaryota</taxon>
        <taxon>Fungi</taxon>
        <taxon>Dikarya</taxon>
        <taxon>Basidiomycota</taxon>
        <taxon>Agaricomycotina</taxon>
        <taxon>Agaricomycetes</taxon>
        <taxon>Agaricomycetidae</taxon>
        <taxon>Agaricales</taxon>
        <taxon>Marasmiineae</taxon>
        <taxon>Marasmiaceae</taxon>
        <taxon>Tetrapyrgos</taxon>
    </lineage>
</organism>
<feature type="transmembrane region" description="Helical" evidence="1">
    <location>
        <begin position="60"/>
        <end position="77"/>
    </location>
</feature>